<dbReference type="Proteomes" id="UP000257109">
    <property type="component" value="Unassembled WGS sequence"/>
</dbReference>
<name>A0A371FFA3_MUCPR</name>
<organism evidence="1 2">
    <name type="scientific">Mucuna pruriens</name>
    <name type="common">Velvet bean</name>
    <name type="synonym">Dolichos pruriens</name>
    <dbReference type="NCBI Taxonomy" id="157652"/>
    <lineage>
        <taxon>Eukaryota</taxon>
        <taxon>Viridiplantae</taxon>
        <taxon>Streptophyta</taxon>
        <taxon>Embryophyta</taxon>
        <taxon>Tracheophyta</taxon>
        <taxon>Spermatophyta</taxon>
        <taxon>Magnoliopsida</taxon>
        <taxon>eudicotyledons</taxon>
        <taxon>Gunneridae</taxon>
        <taxon>Pentapetalae</taxon>
        <taxon>rosids</taxon>
        <taxon>fabids</taxon>
        <taxon>Fabales</taxon>
        <taxon>Fabaceae</taxon>
        <taxon>Papilionoideae</taxon>
        <taxon>50 kb inversion clade</taxon>
        <taxon>NPAAA clade</taxon>
        <taxon>indigoferoid/millettioid clade</taxon>
        <taxon>Phaseoleae</taxon>
        <taxon>Mucuna</taxon>
    </lineage>
</organism>
<sequence length="123" mass="13809">MVAQGQPSRPLDAGMDPIPDGSRLYFEVGHGVDSTESALFDRDYFLVKLTSLFPSMPLPHTYCGSYSQDNSNAPLTPTKVKVDHGFFRLLSCHELSIQKKVTSSKGLTRVLRYKVNFIWPMVK</sequence>
<accession>A0A371FFA3</accession>
<comment type="caution">
    <text evidence="1">The sequence shown here is derived from an EMBL/GenBank/DDBJ whole genome shotgun (WGS) entry which is preliminary data.</text>
</comment>
<evidence type="ECO:0000313" key="2">
    <source>
        <dbReference type="Proteomes" id="UP000257109"/>
    </source>
</evidence>
<dbReference type="EMBL" id="QJKJ01009384">
    <property type="protein sequence ID" value="RDX76793.1"/>
    <property type="molecule type" value="Genomic_DNA"/>
</dbReference>
<reference evidence="1" key="1">
    <citation type="submission" date="2018-05" db="EMBL/GenBank/DDBJ databases">
        <title>Draft genome of Mucuna pruriens seed.</title>
        <authorList>
            <person name="Nnadi N.E."/>
            <person name="Vos R."/>
            <person name="Hasami M.H."/>
            <person name="Devisetty U.K."/>
            <person name="Aguiy J.C."/>
        </authorList>
    </citation>
    <scope>NUCLEOTIDE SEQUENCE [LARGE SCALE GENOMIC DNA]</scope>
    <source>
        <strain evidence="1">JCA_2017</strain>
    </source>
</reference>
<feature type="non-terminal residue" evidence="1">
    <location>
        <position position="1"/>
    </location>
</feature>
<dbReference type="AlphaFoldDB" id="A0A371FFA3"/>
<proteinExistence type="predicted"/>
<evidence type="ECO:0000313" key="1">
    <source>
        <dbReference type="EMBL" id="RDX76793.1"/>
    </source>
</evidence>
<keyword evidence="2" id="KW-1185">Reference proteome</keyword>
<protein>
    <submittedName>
        <fullName evidence="1">Uncharacterized protein</fullName>
    </submittedName>
</protein>
<gene>
    <name evidence="1" type="ORF">CR513_43176</name>
</gene>